<sequence>MNMNKTHRRRTAKVIYPKYPYFISFILCLACCAPLFSALCIYNASGTLCVNLNL</sequence>
<keyword evidence="3" id="KW-1185">Reference proteome</keyword>
<evidence type="ECO:0000313" key="2">
    <source>
        <dbReference type="EMBL" id="KAE8331243.1"/>
    </source>
</evidence>
<protein>
    <submittedName>
        <fullName evidence="2">Uncharacterized protein</fullName>
    </submittedName>
</protein>
<name>A0A5N6XER7_9EURO</name>
<dbReference type="EMBL" id="ML741770">
    <property type="protein sequence ID" value="KAE8331243.1"/>
    <property type="molecule type" value="Genomic_DNA"/>
</dbReference>
<proteinExistence type="predicted"/>
<organism evidence="2 3">
    <name type="scientific">Aspergillus sergii</name>
    <dbReference type="NCBI Taxonomy" id="1034303"/>
    <lineage>
        <taxon>Eukaryota</taxon>
        <taxon>Fungi</taxon>
        <taxon>Dikarya</taxon>
        <taxon>Ascomycota</taxon>
        <taxon>Pezizomycotina</taxon>
        <taxon>Eurotiomycetes</taxon>
        <taxon>Eurotiomycetidae</taxon>
        <taxon>Eurotiales</taxon>
        <taxon>Aspergillaceae</taxon>
        <taxon>Aspergillus</taxon>
        <taxon>Aspergillus subgen. Circumdati</taxon>
    </lineage>
</organism>
<evidence type="ECO:0000256" key="1">
    <source>
        <dbReference type="SAM" id="Phobius"/>
    </source>
</evidence>
<dbReference type="Proteomes" id="UP000325945">
    <property type="component" value="Unassembled WGS sequence"/>
</dbReference>
<accession>A0A5N6XER7</accession>
<dbReference type="AlphaFoldDB" id="A0A5N6XER7"/>
<keyword evidence="1" id="KW-0812">Transmembrane</keyword>
<reference evidence="3" key="1">
    <citation type="submission" date="2019-04" db="EMBL/GenBank/DDBJ databases">
        <title>Friends and foes A comparative genomics studyof 23 Aspergillus species from section Flavi.</title>
        <authorList>
            <consortium name="DOE Joint Genome Institute"/>
            <person name="Kjaerbolling I."/>
            <person name="Vesth T."/>
            <person name="Frisvad J.C."/>
            <person name="Nybo J.L."/>
            <person name="Theobald S."/>
            <person name="Kildgaard S."/>
            <person name="Isbrandt T."/>
            <person name="Kuo A."/>
            <person name="Sato A."/>
            <person name="Lyhne E.K."/>
            <person name="Kogle M.E."/>
            <person name="Wiebenga A."/>
            <person name="Kun R.S."/>
            <person name="Lubbers R.J."/>
            <person name="Makela M.R."/>
            <person name="Barry K."/>
            <person name="Chovatia M."/>
            <person name="Clum A."/>
            <person name="Daum C."/>
            <person name="Haridas S."/>
            <person name="He G."/>
            <person name="LaButti K."/>
            <person name="Lipzen A."/>
            <person name="Mondo S."/>
            <person name="Riley R."/>
            <person name="Salamov A."/>
            <person name="Simmons B.A."/>
            <person name="Magnuson J.K."/>
            <person name="Henrissat B."/>
            <person name="Mortensen U.H."/>
            <person name="Larsen T.O."/>
            <person name="Devries R.P."/>
            <person name="Grigoriev I.V."/>
            <person name="Machida M."/>
            <person name="Baker S.E."/>
            <person name="Andersen M.R."/>
        </authorList>
    </citation>
    <scope>NUCLEOTIDE SEQUENCE [LARGE SCALE GENOMIC DNA]</scope>
    <source>
        <strain evidence="3">CBS 130017</strain>
    </source>
</reference>
<feature type="transmembrane region" description="Helical" evidence="1">
    <location>
        <begin position="21"/>
        <end position="44"/>
    </location>
</feature>
<keyword evidence="1" id="KW-1133">Transmembrane helix</keyword>
<gene>
    <name evidence="2" type="ORF">BDV39DRAFT_5974</name>
</gene>
<evidence type="ECO:0000313" key="3">
    <source>
        <dbReference type="Proteomes" id="UP000325945"/>
    </source>
</evidence>
<keyword evidence="1" id="KW-0472">Membrane</keyword>